<evidence type="ECO:0000313" key="3">
    <source>
        <dbReference type="Proteomes" id="UP001465976"/>
    </source>
</evidence>
<dbReference type="EMBL" id="JBAHYK010000113">
    <property type="protein sequence ID" value="KAL0578205.1"/>
    <property type="molecule type" value="Genomic_DNA"/>
</dbReference>
<feature type="region of interest" description="Disordered" evidence="1">
    <location>
        <begin position="33"/>
        <end position="64"/>
    </location>
</feature>
<reference evidence="2 3" key="1">
    <citation type="submission" date="2024-02" db="EMBL/GenBank/DDBJ databases">
        <title>A draft genome for the cacao thread blight pathogen Marasmius crinis-equi.</title>
        <authorList>
            <person name="Cohen S.P."/>
            <person name="Baruah I.K."/>
            <person name="Amoako-Attah I."/>
            <person name="Bukari Y."/>
            <person name="Meinhardt L.W."/>
            <person name="Bailey B.A."/>
        </authorList>
    </citation>
    <scope>NUCLEOTIDE SEQUENCE [LARGE SCALE GENOMIC DNA]</scope>
    <source>
        <strain evidence="2 3">GH-76</strain>
    </source>
</reference>
<proteinExistence type="predicted"/>
<organism evidence="2 3">
    <name type="scientific">Marasmius crinis-equi</name>
    <dbReference type="NCBI Taxonomy" id="585013"/>
    <lineage>
        <taxon>Eukaryota</taxon>
        <taxon>Fungi</taxon>
        <taxon>Dikarya</taxon>
        <taxon>Basidiomycota</taxon>
        <taxon>Agaricomycotina</taxon>
        <taxon>Agaricomycetes</taxon>
        <taxon>Agaricomycetidae</taxon>
        <taxon>Agaricales</taxon>
        <taxon>Marasmiineae</taxon>
        <taxon>Marasmiaceae</taxon>
        <taxon>Marasmius</taxon>
    </lineage>
</organism>
<protein>
    <submittedName>
        <fullName evidence="2">Uncharacterized protein</fullName>
    </submittedName>
</protein>
<evidence type="ECO:0000313" key="2">
    <source>
        <dbReference type="EMBL" id="KAL0578205.1"/>
    </source>
</evidence>
<evidence type="ECO:0000256" key="1">
    <source>
        <dbReference type="SAM" id="MobiDB-lite"/>
    </source>
</evidence>
<gene>
    <name evidence="2" type="ORF">V5O48_003780</name>
</gene>
<comment type="caution">
    <text evidence="2">The sequence shown here is derived from an EMBL/GenBank/DDBJ whole genome shotgun (WGS) entry which is preliminary data.</text>
</comment>
<keyword evidence="3" id="KW-1185">Reference proteome</keyword>
<feature type="compositionally biased region" description="Polar residues" evidence="1">
    <location>
        <begin position="55"/>
        <end position="64"/>
    </location>
</feature>
<sequence>MHPNSNYDWSTPMRSSAAVSSASSSHGLVAHYARQSHSPFSDPRLRGPTFRPGSSHHQTTALPANSLPSRIVTLPHSRYWGGAKVLARVEFTTNGGTSSPSLNKLAVKESAVDVPLERVLVPILKDGGQKIMFTTWDIPGCVLHQPNGFFRVPVHTAQLTSTRRSELLPITRQDLAESLAAAITERLAGIFTDICQGKAHKNYSFEETPMISDDLRIEAACAKPERLRLQALTWYEGVKFPVVILGMDFPVSLESSGSSQSQHA</sequence>
<accession>A0ABR3FSC0</accession>
<dbReference type="Proteomes" id="UP001465976">
    <property type="component" value="Unassembled WGS sequence"/>
</dbReference>
<name>A0ABR3FSC0_9AGAR</name>